<dbReference type="AlphaFoldDB" id="A0A914S8N0"/>
<evidence type="ECO:0000313" key="1">
    <source>
        <dbReference type="Proteomes" id="UP000887564"/>
    </source>
</evidence>
<reference evidence="2" key="1">
    <citation type="submission" date="2022-11" db="UniProtKB">
        <authorList>
            <consortium name="WormBaseParasite"/>
        </authorList>
    </citation>
    <scope>IDENTIFICATION</scope>
</reference>
<evidence type="ECO:0000313" key="2">
    <source>
        <dbReference type="WBParaSite" id="PEQ_0001356401-mRNA-1"/>
    </source>
</evidence>
<protein>
    <submittedName>
        <fullName evidence="2">Uncharacterized protein</fullName>
    </submittedName>
</protein>
<dbReference type="Proteomes" id="UP000887564">
    <property type="component" value="Unplaced"/>
</dbReference>
<accession>A0A914S8N0</accession>
<name>A0A914S8N0_PAREQ</name>
<organism evidence="1 2">
    <name type="scientific">Parascaris equorum</name>
    <name type="common">Equine roundworm</name>
    <dbReference type="NCBI Taxonomy" id="6256"/>
    <lineage>
        <taxon>Eukaryota</taxon>
        <taxon>Metazoa</taxon>
        <taxon>Ecdysozoa</taxon>
        <taxon>Nematoda</taxon>
        <taxon>Chromadorea</taxon>
        <taxon>Rhabditida</taxon>
        <taxon>Spirurina</taxon>
        <taxon>Ascaridomorpha</taxon>
        <taxon>Ascaridoidea</taxon>
        <taxon>Ascarididae</taxon>
        <taxon>Parascaris</taxon>
    </lineage>
</organism>
<dbReference type="WBParaSite" id="PEQ_0001356401-mRNA-1">
    <property type="protein sequence ID" value="PEQ_0001356401-mRNA-1"/>
    <property type="gene ID" value="PEQ_0001356401"/>
</dbReference>
<keyword evidence="1" id="KW-1185">Reference proteome</keyword>
<sequence>MYVDVKYGFGWFEEKHGLGEESDNSIDWGDASIDEEILGDLLDCVKEAYDEVRSEYDRVVETDGLVIGHVAEPDPQPAPPEPTNATIRSAANAVIQKCPTHTIEHCKDERKLSHMPFMGDRDEDDSSFGEELLETFAEAEDPFRL</sequence>
<proteinExistence type="predicted"/>